<dbReference type="InterPro" id="IPR007693">
    <property type="entry name" value="DNA_helicase_DnaB-like_N"/>
</dbReference>
<keyword evidence="5" id="KW-0378">Hydrolase</keyword>
<dbReference type="GO" id="GO:0003677">
    <property type="term" value="F:DNA binding"/>
    <property type="evidence" value="ECO:0007669"/>
    <property type="project" value="UniProtKB-KW"/>
</dbReference>
<dbReference type="GO" id="GO:0016787">
    <property type="term" value="F:hydrolase activity"/>
    <property type="evidence" value="ECO:0007669"/>
    <property type="project" value="UniProtKB-KW"/>
</dbReference>
<dbReference type="GO" id="GO:0005829">
    <property type="term" value="C:cytosol"/>
    <property type="evidence" value="ECO:0007669"/>
    <property type="project" value="TreeGrafter"/>
</dbReference>
<dbReference type="Pfam" id="PF00772">
    <property type="entry name" value="DnaB"/>
    <property type="match status" value="1"/>
</dbReference>
<dbReference type="SUPFAM" id="SSF48024">
    <property type="entry name" value="N-terminal domain of DnaB helicase"/>
    <property type="match status" value="1"/>
</dbReference>
<dbReference type="InterPro" id="IPR016136">
    <property type="entry name" value="DNA_helicase_N/primase_C"/>
</dbReference>
<dbReference type="GO" id="GO:0043139">
    <property type="term" value="F:5'-3' DNA helicase activity"/>
    <property type="evidence" value="ECO:0007669"/>
    <property type="project" value="UniProtKB-EC"/>
</dbReference>
<evidence type="ECO:0000256" key="1">
    <source>
        <dbReference type="ARBA" id="ARBA00008428"/>
    </source>
</evidence>
<evidence type="ECO:0000256" key="3">
    <source>
        <dbReference type="ARBA" id="ARBA00022705"/>
    </source>
</evidence>
<dbReference type="Pfam" id="PF03796">
    <property type="entry name" value="DnaB_C"/>
    <property type="match status" value="1"/>
</dbReference>
<dbReference type="AlphaFoldDB" id="X1CF67"/>
<feature type="non-terminal residue" evidence="13">
    <location>
        <position position="275"/>
    </location>
</feature>
<dbReference type="Gene3D" id="1.10.860.10">
    <property type="entry name" value="DNAb Helicase, Chain A"/>
    <property type="match status" value="1"/>
</dbReference>
<dbReference type="GO" id="GO:0005524">
    <property type="term" value="F:ATP binding"/>
    <property type="evidence" value="ECO:0007669"/>
    <property type="project" value="UniProtKB-KW"/>
</dbReference>
<evidence type="ECO:0000256" key="11">
    <source>
        <dbReference type="ARBA" id="ARBA00048954"/>
    </source>
</evidence>
<dbReference type="EC" id="5.6.2.3" evidence="10"/>
<keyword evidence="4" id="KW-0547">Nucleotide-binding</keyword>
<keyword evidence="7" id="KW-0067">ATP-binding</keyword>
<keyword evidence="6" id="KW-0347">Helicase</keyword>
<comment type="similarity">
    <text evidence="1">Belongs to the helicase family. DnaB subfamily.</text>
</comment>
<keyword evidence="8" id="KW-0238">DNA-binding</keyword>
<dbReference type="SUPFAM" id="SSF52540">
    <property type="entry name" value="P-loop containing nucleoside triphosphate hydrolases"/>
    <property type="match status" value="1"/>
</dbReference>
<keyword evidence="9" id="KW-0413">Isomerase</keyword>
<dbReference type="PANTHER" id="PTHR30153">
    <property type="entry name" value="REPLICATIVE DNA HELICASE DNAB"/>
    <property type="match status" value="1"/>
</dbReference>
<dbReference type="InterPro" id="IPR007694">
    <property type="entry name" value="DNA_helicase_DnaB-like_C"/>
</dbReference>
<evidence type="ECO:0000256" key="10">
    <source>
        <dbReference type="ARBA" id="ARBA00044969"/>
    </source>
</evidence>
<keyword evidence="2" id="KW-0639">Primosome</keyword>
<proteinExistence type="inferred from homology"/>
<evidence type="ECO:0000256" key="7">
    <source>
        <dbReference type="ARBA" id="ARBA00022840"/>
    </source>
</evidence>
<evidence type="ECO:0000256" key="8">
    <source>
        <dbReference type="ARBA" id="ARBA00023125"/>
    </source>
</evidence>
<gene>
    <name evidence="13" type="ORF">S01H4_42938</name>
</gene>
<evidence type="ECO:0000259" key="12">
    <source>
        <dbReference type="PROSITE" id="PS51199"/>
    </source>
</evidence>
<sequence length="275" mass="30388">MIDKNAIDKVIDIISPDDFYRDVHGMIYGAMIRLSEKKTPIDLVTLTDILEKEKILEEIGGASYIASLANAVPTASHVVHYANIISQKGVLRRLIEAGQNIAQLGYEEQDDVDAILDNSERVLFDVTQRYLKQEFISLKDVLSETFDRIDKLHKKKGGLRGISTGFDDLDKLLAGLQNADLIILASRPAMGKTTLALNIAAHVAIKEKIPVGIFSLEMSKEQLVDRMLCARAGVDSWKLRTGQLSDSDFPKIGYAMGVLSEAPLFIDDSPILNSM</sequence>
<dbReference type="GO" id="GO:0006269">
    <property type="term" value="P:DNA replication, synthesis of primer"/>
    <property type="evidence" value="ECO:0007669"/>
    <property type="project" value="UniProtKB-KW"/>
</dbReference>
<dbReference type="FunFam" id="1.10.860.10:FF:000001">
    <property type="entry name" value="Replicative DNA helicase"/>
    <property type="match status" value="1"/>
</dbReference>
<evidence type="ECO:0000256" key="6">
    <source>
        <dbReference type="ARBA" id="ARBA00022806"/>
    </source>
</evidence>
<keyword evidence="3" id="KW-0235">DNA replication</keyword>
<feature type="domain" description="SF4 helicase" evidence="12">
    <location>
        <begin position="155"/>
        <end position="275"/>
    </location>
</feature>
<evidence type="ECO:0000256" key="5">
    <source>
        <dbReference type="ARBA" id="ARBA00022801"/>
    </source>
</evidence>
<dbReference type="Gene3D" id="3.40.50.300">
    <property type="entry name" value="P-loop containing nucleotide triphosphate hydrolases"/>
    <property type="match status" value="1"/>
</dbReference>
<dbReference type="GO" id="GO:1990077">
    <property type="term" value="C:primosome complex"/>
    <property type="evidence" value="ECO:0007669"/>
    <property type="project" value="UniProtKB-KW"/>
</dbReference>
<evidence type="ECO:0000256" key="2">
    <source>
        <dbReference type="ARBA" id="ARBA00022515"/>
    </source>
</evidence>
<evidence type="ECO:0000256" key="4">
    <source>
        <dbReference type="ARBA" id="ARBA00022741"/>
    </source>
</evidence>
<dbReference type="EMBL" id="BART01023634">
    <property type="protein sequence ID" value="GAG94893.1"/>
    <property type="molecule type" value="Genomic_DNA"/>
</dbReference>
<dbReference type="InterPro" id="IPR036185">
    <property type="entry name" value="DNA_heli_DnaB-like_N_sf"/>
</dbReference>
<dbReference type="PANTHER" id="PTHR30153:SF2">
    <property type="entry name" value="REPLICATIVE DNA HELICASE"/>
    <property type="match status" value="1"/>
</dbReference>
<dbReference type="InterPro" id="IPR027417">
    <property type="entry name" value="P-loop_NTPase"/>
</dbReference>
<evidence type="ECO:0000256" key="9">
    <source>
        <dbReference type="ARBA" id="ARBA00023235"/>
    </source>
</evidence>
<accession>X1CF67</accession>
<comment type="caution">
    <text evidence="13">The sequence shown here is derived from an EMBL/GenBank/DDBJ whole genome shotgun (WGS) entry which is preliminary data.</text>
</comment>
<dbReference type="PROSITE" id="PS51199">
    <property type="entry name" value="SF4_HELICASE"/>
    <property type="match status" value="1"/>
</dbReference>
<evidence type="ECO:0000313" key="13">
    <source>
        <dbReference type="EMBL" id="GAG94893.1"/>
    </source>
</evidence>
<organism evidence="13">
    <name type="scientific">marine sediment metagenome</name>
    <dbReference type="NCBI Taxonomy" id="412755"/>
    <lineage>
        <taxon>unclassified sequences</taxon>
        <taxon>metagenomes</taxon>
        <taxon>ecological metagenomes</taxon>
    </lineage>
</organism>
<name>X1CF67_9ZZZZ</name>
<protein>
    <recommendedName>
        <fullName evidence="10">DNA 5'-3' helicase</fullName>
        <ecNumber evidence="10">5.6.2.3</ecNumber>
    </recommendedName>
</protein>
<reference evidence="13" key="1">
    <citation type="journal article" date="2014" name="Front. Microbiol.">
        <title>High frequency of phylogenetically diverse reductive dehalogenase-homologous genes in deep subseafloor sedimentary metagenomes.</title>
        <authorList>
            <person name="Kawai M."/>
            <person name="Futagami T."/>
            <person name="Toyoda A."/>
            <person name="Takaki Y."/>
            <person name="Nishi S."/>
            <person name="Hori S."/>
            <person name="Arai W."/>
            <person name="Tsubouchi T."/>
            <person name="Morono Y."/>
            <person name="Uchiyama I."/>
            <person name="Ito T."/>
            <person name="Fujiyama A."/>
            <person name="Inagaki F."/>
            <person name="Takami H."/>
        </authorList>
    </citation>
    <scope>NUCLEOTIDE SEQUENCE</scope>
    <source>
        <strain evidence="13">Expedition CK06-06</strain>
    </source>
</reference>
<comment type="catalytic activity">
    <reaction evidence="11">
        <text>ATP + H2O = ADP + phosphate + H(+)</text>
        <dbReference type="Rhea" id="RHEA:13065"/>
        <dbReference type="ChEBI" id="CHEBI:15377"/>
        <dbReference type="ChEBI" id="CHEBI:15378"/>
        <dbReference type="ChEBI" id="CHEBI:30616"/>
        <dbReference type="ChEBI" id="CHEBI:43474"/>
        <dbReference type="ChEBI" id="CHEBI:456216"/>
        <dbReference type="EC" id="5.6.2.3"/>
    </reaction>
</comment>